<protein>
    <submittedName>
        <fullName evidence="2">Transcriptional regulator</fullName>
    </submittedName>
</protein>
<dbReference type="CDD" id="cd00090">
    <property type="entry name" value="HTH_ARSR"/>
    <property type="match status" value="1"/>
</dbReference>
<dbReference type="GO" id="GO:0010288">
    <property type="term" value="P:response to lead ion"/>
    <property type="evidence" value="ECO:0007669"/>
    <property type="project" value="TreeGrafter"/>
</dbReference>
<sequence length="240" mass="25121">MVAEHVAVDAAIAPTAALIADPTRAAMLTALLDGRALAAGELAALAGVSAATASSHLARLLGGGMVTVVSQGRHRYYRLAGPEVAEVLEVLARVGARPETRSLRQSRQARLLEEARTCYDHLAGRAGVELLRALLAAGCLVGEEAFEVTSEGRAGLGGLGVDVDAVRGARRRFAPACLDWTERRPHLGGALGAALTCALMDRGWYRKGAVRRVVEVTEAGREGVAAIFECKDPTLHALVT</sequence>
<dbReference type="NCBIfam" id="NF033788">
    <property type="entry name" value="HTH_metalloreg"/>
    <property type="match status" value="1"/>
</dbReference>
<reference evidence="2" key="2">
    <citation type="submission" date="2023-01" db="EMBL/GenBank/DDBJ databases">
        <authorList>
            <person name="Sun Q."/>
            <person name="Evtushenko L."/>
        </authorList>
    </citation>
    <scope>NUCLEOTIDE SEQUENCE</scope>
    <source>
        <strain evidence="2">VKM Ac-2007</strain>
    </source>
</reference>
<reference evidence="2" key="1">
    <citation type="journal article" date="2014" name="Int. J. Syst. Evol. Microbiol.">
        <title>Complete genome sequence of Corynebacterium casei LMG S-19264T (=DSM 44701T), isolated from a smear-ripened cheese.</title>
        <authorList>
            <consortium name="US DOE Joint Genome Institute (JGI-PGF)"/>
            <person name="Walter F."/>
            <person name="Albersmeier A."/>
            <person name="Kalinowski J."/>
            <person name="Ruckert C."/>
        </authorList>
    </citation>
    <scope>NUCLEOTIDE SEQUENCE</scope>
    <source>
        <strain evidence="2">VKM Ac-2007</strain>
    </source>
</reference>
<name>A0A9W6I9L5_9ACTN</name>
<dbReference type="InterPro" id="IPR001845">
    <property type="entry name" value="HTH_ArsR_DNA-bd_dom"/>
</dbReference>
<dbReference type="GO" id="GO:0003677">
    <property type="term" value="F:DNA binding"/>
    <property type="evidence" value="ECO:0007669"/>
    <property type="project" value="TreeGrafter"/>
</dbReference>
<evidence type="ECO:0000313" key="2">
    <source>
        <dbReference type="EMBL" id="GLK13460.1"/>
    </source>
</evidence>
<dbReference type="PANTHER" id="PTHR39168">
    <property type="entry name" value="TRANSCRIPTIONAL REGULATOR-RELATED"/>
    <property type="match status" value="1"/>
</dbReference>
<keyword evidence="3" id="KW-1185">Reference proteome</keyword>
<dbReference type="EMBL" id="BSEV01000022">
    <property type="protein sequence ID" value="GLK13460.1"/>
    <property type="molecule type" value="Genomic_DNA"/>
</dbReference>
<accession>A0A9W6I9L5</accession>
<dbReference type="SUPFAM" id="SSF46785">
    <property type="entry name" value="Winged helix' DNA-binding domain"/>
    <property type="match status" value="1"/>
</dbReference>
<dbReference type="GO" id="GO:0097063">
    <property type="term" value="F:cadmium ion sensor activity"/>
    <property type="evidence" value="ECO:0007669"/>
    <property type="project" value="TreeGrafter"/>
</dbReference>
<dbReference type="GO" id="GO:0003700">
    <property type="term" value="F:DNA-binding transcription factor activity"/>
    <property type="evidence" value="ECO:0007669"/>
    <property type="project" value="InterPro"/>
</dbReference>
<dbReference type="PROSITE" id="PS50987">
    <property type="entry name" value="HTH_ARSR_2"/>
    <property type="match status" value="1"/>
</dbReference>
<organism evidence="2 3">
    <name type="scientific">Streptosporangium carneum</name>
    <dbReference type="NCBI Taxonomy" id="47481"/>
    <lineage>
        <taxon>Bacteria</taxon>
        <taxon>Bacillati</taxon>
        <taxon>Actinomycetota</taxon>
        <taxon>Actinomycetes</taxon>
        <taxon>Streptosporangiales</taxon>
        <taxon>Streptosporangiaceae</taxon>
        <taxon>Streptosporangium</taxon>
    </lineage>
</organism>
<comment type="caution">
    <text evidence="2">The sequence shown here is derived from an EMBL/GenBank/DDBJ whole genome shotgun (WGS) entry which is preliminary data.</text>
</comment>
<dbReference type="PRINTS" id="PR00778">
    <property type="entry name" value="HTHARSR"/>
</dbReference>
<dbReference type="RefSeq" id="WP_271221742.1">
    <property type="nucleotide sequence ID" value="NZ_BAAAVD010000029.1"/>
</dbReference>
<dbReference type="GO" id="GO:0032791">
    <property type="term" value="F:lead ion binding"/>
    <property type="evidence" value="ECO:0007669"/>
    <property type="project" value="TreeGrafter"/>
</dbReference>
<dbReference type="SMART" id="SM00418">
    <property type="entry name" value="HTH_ARSR"/>
    <property type="match status" value="1"/>
</dbReference>
<dbReference type="InterPro" id="IPR036388">
    <property type="entry name" value="WH-like_DNA-bd_sf"/>
</dbReference>
<gene>
    <name evidence="2" type="ORF">GCM10017600_68710</name>
</gene>
<evidence type="ECO:0000259" key="1">
    <source>
        <dbReference type="PROSITE" id="PS50987"/>
    </source>
</evidence>
<dbReference type="GO" id="GO:0046686">
    <property type="term" value="P:response to cadmium ion"/>
    <property type="evidence" value="ECO:0007669"/>
    <property type="project" value="TreeGrafter"/>
</dbReference>
<evidence type="ECO:0000313" key="3">
    <source>
        <dbReference type="Proteomes" id="UP001143474"/>
    </source>
</evidence>
<dbReference type="InterPro" id="IPR036390">
    <property type="entry name" value="WH_DNA-bd_sf"/>
</dbReference>
<dbReference type="PANTHER" id="PTHR39168:SF1">
    <property type="entry name" value="TRANSCRIPTIONAL REGULATORY PROTEIN"/>
    <property type="match status" value="1"/>
</dbReference>
<dbReference type="Pfam" id="PF12840">
    <property type="entry name" value="HTH_20"/>
    <property type="match status" value="1"/>
</dbReference>
<dbReference type="Gene3D" id="1.10.10.10">
    <property type="entry name" value="Winged helix-like DNA-binding domain superfamily/Winged helix DNA-binding domain"/>
    <property type="match status" value="1"/>
</dbReference>
<dbReference type="InterPro" id="IPR011991">
    <property type="entry name" value="ArsR-like_HTH"/>
</dbReference>
<dbReference type="Proteomes" id="UP001143474">
    <property type="component" value="Unassembled WGS sequence"/>
</dbReference>
<proteinExistence type="predicted"/>
<dbReference type="AlphaFoldDB" id="A0A9W6I9L5"/>
<dbReference type="InterPro" id="IPR052543">
    <property type="entry name" value="HTH_Metal-responsive_Reg"/>
</dbReference>
<feature type="domain" description="HTH arsR-type" evidence="1">
    <location>
        <begin position="4"/>
        <end position="99"/>
    </location>
</feature>